<organism evidence="1 2">
    <name type="scientific">Methylobacterium radiotolerans</name>
    <dbReference type="NCBI Taxonomy" id="31998"/>
    <lineage>
        <taxon>Bacteria</taxon>
        <taxon>Pseudomonadati</taxon>
        <taxon>Pseudomonadota</taxon>
        <taxon>Alphaproteobacteria</taxon>
        <taxon>Hyphomicrobiales</taxon>
        <taxon>Methylobacteriaceae</taxon>
        <taxon>Methylobacterium</taxon>
    </lineage>
</organism>
<proteinExistence type="predicted"/>
<sequence>MADKSADTSNVTTYTVKQALAAKVADQIEIAVEAQDGTKLKLVATADQLDALVGDLETILDADDAEGEAA</sequence>
<protein>
    <submittedName>
        <fullName evidence="1">Uncharacterized protein</fullName>
    </submittedName>
</protein>
<evidence type="ECO:0000313" key="1">
    <source>
        <dbReference type="EMBL" id="MET3862789.1"/>
    </source>
</evidence>
<keyword evidence="2" id="KW-1185">Reference proteome</keyword>
<evidence type="ECO:0000313" key="2">
    <source>
        <dbReference type="Proteomes" id="UP001549119"/>
    </source>
</evidence>
<gene>
    <name evidence="1" type="ORF">ABIC20_000098</name>
</gene>
<dbReference type="EMBL" id="JBEPNW010000002">
    <property type="protein sequence ID" value="MET3862789.1"/>
    <property type="molecule type" value="Genomic_DNA"/>
</dbReference>
<name>A0ABV2N8H6_9HYPH</name>
<accession>A0ABV2N8H6</accession>
<comment type="caution">
    <text evidence="1">The sequence shown here is derived from an EMBL/GenBank/DDBJ whole genome shotgun (WGS) entry which is preliminary data.</text>
</comment>
<dbReference type="Proteomes" id="UP001549119">
    <property type="component" value="Unassembled WGS sequence"/>
</dbReference>
<dbReference type="RefSeq" id="WP_209650197.1">
    <property type="nucleotide sequence ID" value="NZ_JBEPNV010000001.1"/>
</dbReference>
<reference evidence="1 2" key="1">
    <citation type="submission" date="2024-06" db="EMBL/GenBank/DDBJ databases">
        <title>Genomics of switchgrass bacterial isolates.</title>
        <authorList>
            <person name="Shade A."/>
        </authorList>
    </citation>
    <scope>NUCLEOTIDE SEQUENCE [LARGE SCALE GENOMIC DNA]</scope>
    <source>
        <strain evidence="1 2">PvP084</strain>
    </source>
</reference>